<protein>
    <submittedName>
        <fullName evidence="5">DeoR/GlpR transcriptional regulator</fullName>
    </submittedName>
</protein>
<evidence type="ECO:0000313" key="6">
    <source>
        <dbReference type="Proteomes" id="UP000595917"/>
    </source>
</evidence>
<dbReference type="InterPro" id="IPR050313">
    <property type="entry name" value="Carb_Metab_HTH_regulators"/>
</dbReference>
<evidence type="ECO:0000313" key="5">
    <source>
        <dbReference type="EMBL" id="QQO07741.1"/>
    </source>
</evidence>
<dbReference type="PANTHER" id="PTHR30363">
    <property type="entry name" value="HTH-TYPE TRANSCRIPTIONAL REGULATOR SRLR-RELATED"/>
    <property type="match status" value="1"/>
</dbReference>
<dbReference type="SMART" id="SM01134">
    <property type="entry name" value="DeoRC"/>
    <property type="match status" value="1"/>
</dbReference>
<dbReference type="Proteomes" id="UP000595917">
    <property type="component" value="Chromosome"/>
</dbReference>
<evidence type="ECO:0000259" key="4">
    <source>
        <dbReference type="PROSITE" id="PS51000"/>
    </source>
</evidence>
<dbReference type="SUPFAM" id="SSF100950">
    <property type="entry name" value="NagB/RpiA/CoA transferase-like"/>
    <property type="match status" value="1"/>
</dbReference>
<evidence type="ECO:0000256" key="2">
    <source>
        <dbReference type="ARBA" id="ARBA00023125"/>
    </source>
</evidence>
<accession>A0A7T7XJY1</accession>
<organism evidence="5 6">
    <name type="scientific">Breznakiella homolactica</name>
    <dbReference type="NCBI Taxonomy" id="2798577"/>
    <lineage>
        <taxon>Bacteria</taxon>
        <taxon>Pseudomonadati</taxon>
        <taxon>Spirochaetota</taxon>
        <taxon>Spirochaetia</taxon>
        <taxon>Spirochaetales</taxon>
        <taxon>Breznakiellaceae</taxon>
        <taxon>Breznakiella</taxon>
    </lineage>
</organism>
<reference evidence="5" key="1">
    <citation type="submission" date="2021-01" db="EMBL/GenBank/DDBJ databases">
        <title>Description of Breznakiella homolactica.</title>
        <authorList>
            <person name="Song Y."/>
            <person name="Brune A."/>
        </authorList>
    </citation>
    <scope>NUCLEOTIDE SEQUENCE</scope>
    <source>
        <strain evidence="5">RmG30</strain>
    </source>
</reference>
<dbReference type="SMART" id="SM00420">
    <property type="entry name" value="HTH_DEOR"/>
    <property type="match status" value="1"/>
</dbReference>
<gene>
    <name evidence="5" type="ORF">JFL75_12390</name>
</gene>
<name>A0A7T7XJY1_9SPIR</name>
<dbReference type="EMBL" id="CP067089">
    <property type="protein sequence ID" value="QQO07741.1"/>
    <property type="molecule type" value="Genomic_DNA"/>
</dbReference>
<keyword evidence="2" id="KW-0238">DNA-binding</keyword>
<dbReference type="InterPro" id="IPR036390">
    <property type="entry name" value="WH_DNA-bd_sf"/>
</dbReference>
<feature type="domain" description="HTH deoR-type" evidence="4">
    <location>
        <begin position="8"/>
        <end position="63"/>
    </location>
</feature>
<dbReference type="KEGG" id="bhc:JFL75_12390"/>
<proteinExistence type="predicted"/>
<dbReference type="InterPro" id="IPR036388">
    <property type="entry name" value="WH-like_DNA-bd_sf"/>
</dbReference>
<dbReference type="GO" id="GO:0003700">
    <property type="term" value="F:DNA-binding transcription factor activity"/>
    <property type="evidence" value="ECO:0007669"/>
    <property type="project" value="InterPro"/>
</dbReference>
<dbReference type="GO" id="GO:0003677">
    <property type="term" value="F:DNA binding"/>
    <property type="evidence" value="ECO:0007669"/>
    <property type="project" value="UniProtKB-KW"/>
</dbReference>
<dbReference type="Pfam" id="PF08220">
    <property type="entry name" value="HTH_DeoR"/>
    <property type="match status" value="1"/>
</dbReference>
<keyword evidence="3" id="KW-0804">Transcription</keyword>
<dbReference type="AlphaFoldDB" id="A0A7T7XJY1"/>
<dbReference type="Gene3D" id="1.10.10.10">
    <property type="entry name" value="Winged helix-like DNA-binding domain superfamily/Winged helix DNA-binding domain"/>
    <property type="match status" value="1"/>
</dbReference>
<dbReference type="Pfam" id="PF00455">
    <property type="entry name" value="DeoRC"/>
    <property type="match status" value="1"/>
</dbReference>
<evidence type="ECO:0000256" key="3">
    <source>
        <dbReference type="ARBA" id="ARBA00023163"/>
    </source>
</evidence>
<dbReference type="PROSITE" id="PS00894">
    <property type="entry name" value="HTH_DEOR_1"/>
    <property type="match status" value="1"/>
</dbReference>
<dbReference type="SUPFAM" id="SSF46785">
    <property type="entry name" value="Winged helix' DNA-binding domain"/>
    <property type="match status" value="1"/>
</dbReference>
<dbReference type="PROSITE" id="PS51000">
    <property type="entry name" value="HTH_DEOR_2"/>
    <property type="match status" value="1"/>
</dbReference>
<dbReference type="InterPro" id="IPR001034">
    <property type="entry name" value="DeoR_HTH"/>
</dbReference>
<keyword evidence="6" id="KW-1185">Reference proteome</keyword>
<keyword evidence="1" id="KW-0805">Transcription regulation</keyword>
<dbReference type="PANTHER" id="PTHR30363:SF44">
    <property type="entry name" value="AGA OPERON TRANSCRIPTIONAL REPRESSOR-RELATED"/>
    <property type="match status" value="1"/>
</dbReference>
<dbReference type="PRINTS" id="PR00037">
    <property type="entry name" value="HTHLACR"/>
</dbReference>
<dbReference type="InterPro" id="IPR018356">
    <property type="entry name" value="Tscrpt_reg_HTH_DeoR_CS"/>
</dbReference>
<dbReference type="InterPro" id="IPR014036">
    <property type="entry name" value="DeoR-like_C"/>
</dbReference>
<dbReference type="InterPro" id="IPR037171">
    <property type="entry name" value="NagB/RpiA_transferase-like"/>
</dbReference>
<dbReference type="RefSeq" id="WP_215625047.1">
    <property type="nucleotide sequence ID" value="NZ_CP067089.2"/>
</dbReference>
<dbReference type="Gene3D" id="3.40.50.1360">
    <property type="match status" value="1"/>
</dbReference>
<evidence type="ECO:0000256" key="1">
    <source>
        <dbReference type="ARBA" id="ARBA00023015"/>
    </source>
</evidence>
<sequence>MKNLGKIIRQRHKKILDYLNTVDSATVSDLSAELGVSEITIRRDLNVFFENGTIERFHGGARLIKKNLEESGFEEKGTLHSKEKDAIGQQASLLVSDGETIFVNAGSTTLSLLKHLSNRKIRIITNNAAAPGIITAETTMELILVGGEYRHTSRSLFGGIALAAISQIHASRCFLGTNGISARYGITTSVHPEAAINRLMVDQCMGTVIVIADGSKIGVVSNFSSLPISAIHILVTDESADPTALQAISDAGVEVIIASAAGDED</sequence>